<gene>
    <name evidence="1" type="ORF">MVEN_02501600</name>
</gene>
<organism evidence="1 2">
    <name type="scientific">Mycena venus</name>
    <dbReference type="NCBI Taxonomy" id="2733690"/>
    <lineage>
        <taxon>Eukaryota</taxon>
        <taxon>Fungi</taxon>
        <taxon>Dikarya</taxon>
        <taxon>Basidiomycota</taxon>
        <taxon>Agaricomycotina</taxon>
        <taxon>Agaricomycetes</taxon>
        <taxon>Agaricomycetidae</taxon>
        <taxon>Agaricales</taxon>
        <taxon>Marasmiineae</taxon>
        <taxon>Mycenaceae</taxon>
        <taxon>Mycena</taxon>
    </lineage>
</organism>
<sequence length="440" mass="49876">MAATLKSSPSPRVPHELCEEILACVPVKYERAQPVDSQDPYFTLRQCALVCRAWLPSARSHIFHTVHLSYRTGDRLRKLLDLNPTLSRYMIKVIVRRGMVFDPCPLKLVAELAQKLTAVKDLTVYAGISDDDSMYFDVSERIQQLQSAILPMVQAPTLVTMTLEDFFLCSKEFICIPSLVTLIFKNVRLDPELDWTSDTGLDRGGSVQPIARRLSISGLGLYSQNAALERWLLHRSCPLDVTTLREFHIGLKDVGNIREFLPMLNAIGDSLKVFGLRFPARCDFREYSRFSGIMDAIPTFSNIHIEHIIISGFDRRDPSVGVYNRHFDGAELVKSLLLRLSAPKSLKTVTIYEDVEIIWQIDKEFPNLQWQNWRGVDEVLAQDSFSNVKRLDFVAGLKSLELQCDAGTVFSLTVDYTSLAWHRAQAALEDMDYPLNSGDV</sequence>
<dbReference type="Proteomes" id="UP000620124">
    <property type="component" value="Unassembled WGS sequence"/>
</dbReference>
<name>A0A8H6U061_9AGAR</name>
<protein>
    <submittedName>
        <fullName evidence="1">Uncharacterized protein</fullName>
    </submittedName>
</protein>
<proteinExistence type="predicted"/>
<dbReference type="OrthoDB" id="2989432at2759"/>
<dbReference type="EMBL" id="JACAZI010000034">
    <property type="protein sequence ID" value="KAF7328730.1"/>
    <property type="molecule type" value="Genomic_DNA"/>
</dbReference>
<keyword evidence="2" id="KW-1185">Reference proteome</keyword>
<reference evidence="1" key="1">
    <citation type="submission" date="2020-05" db="EMBL/GenBank/DDBJ databases">
        <title>Mycena genomes resolve the evolution of fungal bioluminescence.</title>
        <authorList>
            <person name="Tsai I.J."/>
        </authorList>
    </citation>
    <scope>NUCLEOTIDE SEQUENCE</scope>
    <source>
        <strain evidence="1">CCC161011</strain>
    </source>
</reference>
<evidence type="ECO:0000313" key="1">
    <source>
        <dbReference type="EMBL" id="KAF7328730.1"/>
    </source>
</evidence>
<accession>A0A8H6U061</accession>
<comment type="caution">
    <text evidence="1">The sequence shown here is derived from an EMBL/GenBank/DDBJ whole genome shotgun (WGS) entry which is preliminary data.</text>
</comment>
<dbReference type="AlphaFoldDB" id="A0A8H6U061"/>
<evidence type="ECO:0000313" key="2">
    <source>
        <dbReference type="Proteomes" id="UP000620124"/>
    </source>
</evidence>